<evidence type="ECO:0000313" key="6">
    <source>
        <dbReference type="Proteomes" id="UP000078286"/>
    </source>
</evidence>
<dbReference type="EC" id="1.20.4.1" evidence="4"/>
<proteinExistence type="inferred from homology"/>
<dbReference type="InterPro" id="IPR006660">
    <property type="entry name" value="Arsenate_reductase-like"/>
</dbReference>
<organism evidence="5 6">
    <name type="scientific">Buttiauxella noackiae ATCC 51607</name>
    <dbReference type="NCBI Taxonomy" id="1354255"/>
    <lineage>
        <taxon>Bacteria</taxon>
        <taxon>Pseudomonadati</taxon>
        <taxon>Pseudomonadota</taxon>
        <taxon>Gammaproteobacteria</taxon>
        <taxon>Enterobacterales</taxon>
        <taxon>Enterobacteriaceae</taxon>
        <taxon>Buttiauxella</taxon>
    </lineage>
</organism>
<keyword evidence="6" id="KW-1185">Reference proteome</keyword>
<dbReference type="GO" id="GO:0008794">
    <property type="term" value="F:arsenate reductase (glutaredoxin) activity"/>
    <property type="evidence" value="ECO:0007669"/>
    <property type="project" value="UniProtKB-UniRule"/>
</dbReference>
<comment type="similarity">
    <text evidence="1 3 4">Belongs to the ArsC family.</text>
</comment>
<dbReference type="PANTHER" id="PTHR30041">
    <property type="entry name" value="ARSENATE REDUCTASE"/>
    <property type="match status" value="1"/>
</dbReference>
<dbReference type="EMBL" id="LXEO01000031">
    <property type="protein sequence ID" value="OAT17170.1"/>
    <property type="molecule type" value="Genomic_DNA"/>
</dbReference>
<gene>
    <name evidence="5" type="ORF">M979_2370</name>
</gene>
<dbReference type="NCBIfam" id="TIGR00014">
    <property type="entry name" value="arsC"/>
    <property type="match status" value="1"/>
</dbReference>
<comment type="caution">
    <text evidence="5">The sequence shown here is derived from an EMBL/GenBank/DDBJ whole genome shotgun (WGS) entry which is preliminary data.</text>
</comment>
<dbReference type="AlphaFoldDB" id="A0A1B7HNF4"/>
<dbReference type="PROSITE" id="PS51353">
    <property type="entry name" value="ARSC"/>
    <property type="match status" value="1"/>
</dbReference>
<dbReference type="CDD" id="cd03034">
    <property type="entry name" value="ArsC_ArsC"/>
    <property type="match status" value="1"/>
</dbReference>
<dbReference type="PANTHER" id="PTHR30041:SF4">
    <property type="entry name" value="ARSENATE REDUCTASE"/>
    <property type="match status" value="1"/>
</dbReference>
<name>A0A1B7HNF4_9ENTR</name>
<dbReference type="SUPFAM" id="SSF52833">
    <property type="entry name" value="Thioredoxin-like"/>
    <property type="match status" value="1"/>
</dbReference>
<sequence length="118" mass="13131">MSTAVSIYHNPRCSKSRETLSLLKANGVEPEVVLYLETPPDAKTIKTLLSQLGFASARELMRQKEDLYKELNLADSTVSEEQLIKAMVDNPKLIERPIVLANGQARIGRPPESVLEIL</sequence>
<evidence type="ECO:0000256" key="1">
    <source>
        <dbReference type="ARBA" id="ARBA00007198"/>
    </source>
</evidence>
<keyword evidence="2 4" id="KW-0560">Oxidoreductase</keyword>
<dbReference type="InterPro" id="IPR006659">
    <property type="entry name" value="Arsenate_reductase"/>
</dbReference>
<dbReference type="RefSeq" id="WP_064555046.1">
    <property type="nucleotide sequence ID" value="NZ_LXEO01000031.1"/>
</dbReference>
<evidence type="ECO:0000313" key="5">
    <source>
        <dbReference type="EMBL" id="OAT17170.1"/>
    </source>
</evidence>
<evidence type="ECO:0000256" key="2">
    <source>
        <dbReference type="ARBA" id="ARBA00023002"/>
    </source>
</evidence>
<dbReference type="InterPro" id="IPR036249">
    <property type="entry name" value="Thioredoxin-like_sf"/>
</dbReference>
<reference evidence="5 6" key="1">
    <citation type="submission" date="2016-04" db="EMBL/GenBank/DDBJ databases">
        <title>ATOL: Assembling a taxonomically balanced genome-scale reconstruction of the evolutionary history of the Enterobacteriaceae.</title>
        <authorList>
            <person name="Plunkett G.III."/>
            <person name="Neeno-Eckwall E.C."/>
            <person name="Glasner J.D."/>
            <person name="Perna N.T."/>
        </authorList>
    </citation>
    <scope>NUCLEOTIDE SEQUENCE [LARGE SCALE GENOMIC DNA]</scope>
    <source>
        <strain evidence="5 6">ATCC 51607</strain>
    </source>
</reference>
<accession>A0A1B7HNF4</accession>
<dbReference type="Proteomes" id="UP000078286">
    <property type="component" value="Unassembled WGS sequence"/>
</dbReference>
<dbReference type="Gene3D" id="3.40.30.10">
    <property type="entry name" value="Glutaredoxin"/>
    <property type="match status" value="1"/>
</dbReference>
<evidence type="ECO:0000256" key="3">
    <source>
        <dbReference type="PROSITE-ProRule" id="PRU01282"/>
    </source>
</evidence>
<evidence type="ECO:0000256" key="4">
    <source>
        <dbReference type="RuleBase" id="RU362029"/>
    </source>
</evidence>
<dbReference type="PATRIC" id="fig|1354255.3.peg.2444"/>
<comment type="catalytic activity">
    <reaction evidence="4">
        <text>[glutaredoxin]-dithiol + arsenate + glutathione + H(+) = glutathionyl-S-S-[glutaredoxin] + arsenite + H2O</text>
        <dbReference type="Rhea" id="RHEA:22016"/>
        <dbReference type="Rhea" id="RHEA-COMP:10729"/>
        <dbReference type="Rhea" id="RHEA-COMP:17668"/>
        <dbReference type="ChEBI" id="CHEBI:15377"/>
        <dbReference type="ChEBI" id="CHEBI:15378"/>
        <dbReference type="ChEBI" id="CHEBI:29242"/>
        <dbReference type="ChEBI" id="CHEBI:29950"/>
        <dbReference type="ChEBI" id="CHEBI:48597"/>
        <dbReference type="ChEBI" id="CHEBI:57925"/>
        <dbReference type="ChEBI" id="CHEBI:146199"/>
        <dbReference type="EC" id="1.20.4.1"/>
    </reaction>
</comment>
<protein>
    <recommendedName>
        <fullName evidence="4">Arsenate reductase</fullName>
        <ecNumber evidence="4">1.20.4.1</ecNumber>
    </recommendedName>
</protein>
<dbReference type="Pfam" id="PF03960">
    <property type="entry name" value="ArsC"/>
    <property type="match status" value="1"/>
</dbReference>